<dbReference type="SUPFAM" id="SSF53335">
    <property type="entry name" value="S-adenosyl-L-methionine-dependent methyltransferases"/>
    <property type="match status" value="1"/>
</dbReference>
<dbReference type="InterPro" id="IPR007848">
    <property type="entry name" value="Small_mtfrase_dom"/>
</dbReference>
<evidence type="ECO:0000313" key="8">
    <source>
        <dbReference type="EMBL" id="EOR92762.1"/>
    </source>
</evidence>
<proteinExistence type="inferred from homology"/>
<name>R9GLQ8_9SPHI</name>
<evidence type="ECO:0000256" key="6">
    <source>
        <dbReference type="HAMAP-Rule" id="MF_01872"/>
    </source>
</evidence>
<dbReference type="CDD" id="cd02440">
    <property type="entry name" value="AdoMet_MTases"/>
    <property type="match status" value="1"/>
</dbReference>
<evidence type="ECO:0000259" key="7">
    <source>
        <dbReference type="Pfam" id="PF05175"/>
    </source>
</evidence>
<keyword evidence="2 6" id="KW-0489">Methyltransferase</keyword>
<dbReference type="PANTHER" id="PTHR47739">
    <property type="entry name" value="TRNA1(VAL) (ADENINE(37)-N6)-METHYLTRANSFERASE"/>
    <property type="match status" value="1"/>
</dbReference>
<comment type="similarity">
    <text evidence="6">Belongs to the methyltransferase superfamily. tRNA (adenine-N(6)-)-methyltransferase family.</text>
</comment>
<dbReference type="EC" id="2.1.1.223" evidence="6"/>
<accession>R9GLQ8</accession>
<dbReference type="Gene3D" id="3.40.50.150">
    <property type="entry name" value="Vaccinia Virus protein VP39"/>
    <property type="match status" value="1"/>
</dbReference>
<evidence type="ECO:0000256" key="1">
    <source>
        <dbReference type="ARBA" id="ARBA00022490"/>
    </source>
</evidence>
<dbReference type="PROSITE" id="PS00092">
    <property type="entry name" value="N6_MTASE"/>
    <property type="match status" value="1"/>
</dbReference>
<dbReference type="HAMAP" id="MF_01872">
    <property type="entry name" value="tRNA_methyltr_YfiC"/>
    <property type="match status" value="1"/>
</dbReference>
<gene>
    <name evidence="8" type="ORF">ADIARSV_4044</name>
</gene>
<dbReference type="OrthoDB" id="5383291at2"/>
<comment type="catalytic activity">
    <reaction evidence="6">
        <text>adenosine(37) in tRNA1(Val) + S-adenosyl-L-methionine = N(6)-methyladenosine(37) in tRNA1(Val) + S-adenosyl-L-homocysteine + H(+)</text>
        <dbReference type="Rhea" id="RHEA:43160"/>
        <dbReference type="Rhea" id="RHEA-COMP:10369"/>
        <dbReference type="Rhea" id="RHEA-COMP:10370"/>
        <dbReference type="ChEBI" id="CHEBI:15378"/>
        <dbReference type="ChEBI" id="CHEBI:57856"/>
        <dbReference type="ChEBI" id="CHEBI:59789"/>
        <dbReference type="ChEBI" id="CHEBI:74411"/>
        <dbReference type="ChEBI" id="CHEBI:74449"/>
        <dbReference type="EC" id="2.1.1.223"/>
    </reaction>
</comment>
<dbReference type="AlphaFoldDB" id="R9GLQ8"/>
<dbReference type="STRING" id="1150600.ADIARSV_4044"/>
<dbReference type="InterPro" id="IPR022882">
    <property type="entry name" value="tRNA_adenine-N6_MeTrfase"/>
</dbReference>
<dbReference type="eggNOG" id="COG4123">
    <property type="taxonomic scope" value="Bacteria"/>
</dbReference>
<keyword evidence="1 6" id="KW-0963">Cytoplasm</keyword>
<dbReference type="GO" id="GO:0016430">
    <property type="term" value="F:tRNA (adenine-N6)-methyltransferase activity"/>
    <property type="evidence" value="ECO:0007669"/>
    <property type="project" value="UniProtKB-UniRule"/>
</dbReference>
<dbReference type="InterPro" id="IPR002052">
    <property type="entry name" value="DNA_methylase_N6_adenine_CS"/>
</dbReference>
<dbReference type="EMBL" id="AQPN01000143">
    <property type="protein sequence ID" value="EOR92762.1"/>
    <property type="molecule type" value="Genomic_DNA"/>
</dbReference>
<dbReference type="GO" id="GO:0005737">
    <property type="term" value="C:cytoplasm"/>
    <property type="evidence" value="ECO:0007669"/>
    <property type="project" value="UniProtKB-SubCell"/>
</dbReference>
<dbReference type="Proteomes" id="UP000014174">
    <property type="component" value="Unassembled WGS sequence"/>
</dbReference>
<dbReference type="GO" id="GO:0032259">
    <property type="term" value="P:methylation"/>
    <property type="evidence" value="ECO:0007669"/>
    <property type="project" value="UniProtKB-KW"/>
</dbReference>
<dbReference type="PATRIC" id="fig|1150600.3.peg.4004"/>
<feature type="domain" description="Methyltransferase small" evidence="7">
    <location>
        <begin position="26"/>
        <end position="137"/>
    </location>
</feature>
<evidence type="ECO:0000256" key="3">
    <source>
        <dbReference type="ARBA" id="ARBA00022679"/>
    </source>
</evidence>
<keyword evidence="9" id="KW-1185">Reference proteome</keyword>
<comment type="subcellular location">
    <subcellularLocation>
        <location evidence="6">Cytoplasm</location>
    </subcellularLocation>
</comment>
<dbReference type="Pfam" id="PF05175">
    <property type="entry name" value="MTS"/>
    <property type="match status" value="1"/>
</dbReference>
<dbReference type="PANTHER" id="PTHR47739:SF1">
    <property type="entry name" value="TRNA1(VAL) (ADENINE(37)-N6)-METHYLTRANSFERASE"/>
    <property type="match status" value="1"/>
</dbReference>
<evidence type="ECO:0000313" key="9">
    <source>
        <dbReference type="Proteomes" id="UP000014174"/>
    </source>
</evidence>
<dbReference type="GO" id="GO:0008033">
    <property type="term" value="P:tRNA processing"/>
    <property type="evidence" value="ECO:0007669"/>
    <property type="project" value="UniProtKB-UniRule"/>
</dbReference>
<protein>
    <recommendedName>
        <fullName evidence="6">tRNA1(Val) (adenine(37)-N6)-methyltransferase</fullName>
        <ecNumber evidence="6">2.1.1.223</ecNumber>
    </recommendedName>
    <alternativeName>
        <fullName evidence="6">tRNA m6A37 methyltransferase</fullName>
    </alternativeName>
</protein>
<organism evidence="8 9">
    <name type="scientific">Arcticibacter svalbardensis MN12-7</name>
    <dbReference type="NCBI Taxonomy" id="1150600"/>
    <lineage>
        <taxon>Bacteria</taxon>
        <taxon>Pseudomonadati</taxon>
        <taxon>Bacteroidota</taxon>
        <taxon>Sphingobacteriia</taxon>
        <taxon>Sphingobacteriales</taxon>
        <taxon>Sphingobacteriaceae</taxon>
        <taxon>Arcticibacter</taxon>
    </lineage>
</organism>
<comment type="caution">
    <text evidence="8">The sequence shown here is derived from an EMBL/GenBank/DDBJ whole genome shotgun (WGS) entry which is preliminary data.</text>
</comment>
<sequence length="243" mass="26996">MKNVFRFKQFSVDQTGCGMKINTDGVLLGALAGSSLSGRVLDIGTGTGVIALMLAQRNHLLEVDAVEIDPSAAERASRNFSDSPFSSRVQLIRGSFQDYSISYPLVSYDLIISNPPFFLKSLKNPDVQKQVARHAAEGFFSELIDFAVAHLNRERGELWLILPEEAYLETCKLASLTGLSLLKRIAVRSFKEDLPHRQVVCFGFINVLGVVGLIVEEALVIYDAPNCYSEVYKTLLRDFLIIF</sequence>
<dbReference type="InterPro" id="IPR050210">
    <property type="entry name" value="tRNA_Adenine-N(6)_MTase"/>
</dbReference>
<keyword evidence="5 6" id="KW-0819">tRNA processing</keyword>
<dbReference type="RefSeq" id="WP_016197263.1">
    <property type="nucleotide sequence ID" value="NZ_AQPN01000143.1"/>
</dbReference>
<evidence type="ECO:0000256" key="5">
    <source>
        <dbReference type="ARBA" id="ARBA00022694"/>
    </source>
</evidence>
<dbReference type="InterPro" id="IPR029063">
    <property type="entry name" value="SAM-dependent_MTases_sf"/>
</dbReference>
<keyword evidence="3 6" id="KW-0808">Transferase</keyword>
<evidence type="ECO:0000256" key="2">
    <source>
        <dbReference type="ARBA" id="ARBA00022603"/>
    </source>
</evidence>
<reference evidence="8 9" key="1">
    <citation type="journal article" date="2013" name="Genome Announc.">
        <title>Draft Genome Sequence of Arcticibacter svalbardensis Strain MN12-7T, a Member of the Family Sphingobacteriaceae Isolated from an Arctic Soil Sample.</title>
        <authorList>
            <person name="Shivaji S."/>
            <person name="Ara S."/>
            <person name="Prasad S."/>
            <person name="Manasa B.P."/>
            <person name="Begum Z."/>
            <person name="Singh A."/>
            <person name="Kumar Pinnaka A."/>
        </authorList>
    </citation>
    <scope>NUCLEOTIDE SEQUENCE [LARGE SCALE GENOMIC DNA]</scope>
    <source>
        <strain evidence="8 9">MN12-7</strain>
    </source>
</reference>
<evidence type="ECO:0000256" key="4">
    <source>
        <dbReference type="ARBA" id="ARBA00022691"/>
    </source>
</evidence>
<keyword evidence="4 6" id="KW-0949">S-adenosyl-L-methionine</keyword>
<dbReference type="GO" id="GO:0003676">
    <property type="term" value="F:nucleic acid binding"/>
    <property type="evidence" value="ECO:0007669"/>
    <property type="project" value="InterPro"/>
</dbReference>
<comment type="function">
    <text evidence="6">Specifically methylates the adenine in position 37 of tRNA(1)(Val) (anticodon cmo5UAC).</text>
</comment>